<dbReference type="PATRIC" id="fig|927704.6.peg.3508"/>
<sequence length="248" mass="28556">MKLDSVIDYLSIGDTDSELIAEECARKYGIGADEVLEEKQRRVEVLEHLKVIMGWLTETQKSVLLLTGAGYNQVEIAEELNTSERMVRFNKKSIQSKLEKETSEDRINFLKGEIERLSQTSRGRHSQLYKDFATELEKRLRLKQSMKMLFVLLTPPESTKEADGKLSMPAYTFERVMRIGEGMRQGIENGKKVMKTIVKCRLPEYMIDTFGDRFTCCTLCATCTRKKDVQGRAGYDKYGLEKQIRPLE</sequence>
<protein>
    <submittedName>
        <fullName evidence="2">Putative transcriptional factor</fullName>
    </submittedName>
</protein>
<reference evidence="2 3" key="1">
    <citation type="submission" date="2011-10" db="EMBL/GenBank/DDBJ databases">
        <title>Whole genome sequence of Selenomonas ruminantium subsp. lactilytica TAM6421.</title>
        <authorList>
            <person name="Oguchi A."/>
            <person name="Ankai A."/>
            <person name="Kaneko J."/>
            <person name="Yamada-Narita S."/>
            <person name="Fukui S."/>
            <person name="Takahashi M."/>
            <person name="Onodera T."/>
            <person name="Kojima S."/>
            <person name="Fushimi T."/>
            <person name="Abe N."/>
            <person name="Kamio Y."/>
            <person name="Yamazaki S."/>
            <person name="Fujita N."/>
        </authorList>
    </citation>
    <scope>NUCLEOTIDE SEQUENCE [LARGE SCALE GENOMIC DNA]</scope>
    <source>
        <strain evidence="3">NBRC 103574 / TAM6421</strain>
        <plasmid evidence="2 3">pSRC4</plasmid>
    </source>
</reference>
<dbReference type="GO" id="GO:0003677">
    <property type="term" value="F:DNA binding"/>
    <property type="evidence" value="ECO:0007669"/>
    <property type="project" value="InterPro"/>
</dbReference>
<organism evidence="2 3">
    <name type="scientific">Selenomonas ruminantium subsp. lactilytica (strain NBRC 103574 / TAM6421)</name>
    <dbReference type="NCBI Taxonomy" id="927704"/>
    <lineage>
        <taxon>Bacteria</taxon>
        <taxon>Bacillati</taxon>
        <taxon>Bacillota</taxon>
        <taxon>Negativicutes</taxon>
        <taxon>Selenomonadales</taxon>
        <taxon>Selenomonadaceae</taxon>
        <taxon>Selenomonas</taxon>
    </lineage>
</organism>
<dbReference type="AlphaFoldDB" id="I0GVF7"/>
<dbReference type="Pfam" id="PF00196">
    <property type="entry name" value="GerE"/>
    <property type="match status" value="1"/>
</dbReference>
<evidence type="ECO:0000313" key="2">
    <source>
        <dbReference type="EMBL" id="BAL84744.1"/>
    </source>
</evidence>
<dbReference type="RefSeq" id="WP_014426044.1">
    <property type="nucleotide sequence ID" value="NC_017069.1"/>
</dbReference>
<dbReference type="InterPro" id="IPR036388">
    <property type="entry name" value="WH-like_DNA-bd_sf"/>
</dbReference>
<dbReference type="Proteomes" id="UP000007887">
    <property type="component" value="Plasmid pSRC4"/>
</dbReference>
<dbReference type="Gene3D" id="1.10.10.10">
    <property type="entry name" value="Winged helix-like DNA-binding domain superfamily/Winged helix DNA-binding domain"/>
    <property type="match status" value="1"/>
</dbReference>
<feature type="domain" description="HTH luxR-type" evidence="1">
    <location>
        <begin position="53"/>
        <end position="110"/>
    </location>
</feature>
<dbReference type="EMBL" id="AP012294">
    <property type="protein sequence ID" value="BAL84744.1"/>
    <property type="molecule type" value="Genomic_DNA"/>
</dbReference>
<proteinExistence type="predicted"/>
<accession>I0GVF7</accession>
<gene>
    <name evidence="2" type="ordered locus">SELR_pSRC400930</name>
</gene>
<name>I0GVF7_SELRL</name>
<geneLocation type="plasmid" evidence="2 3">
    <name>pSRC4</name>
</geneLocation>
<evidence type="ECO:0000259" key="1">
    <source>
        <dbReference type="SMART" id="SM00421"/>
    </source>
</evidence>
<dbReference type="GO" id="GO:0006355">
    <property type="term" value="P:regulation of DNA-templated transcription"/>
    <property type="evidence" value="ECO:0007669"/>
    <property type="project" value="InterPro"/>
</dbReference>
<keyword evidence="2" id="KW-0614">Plasmid</keyword>
<dbReference type="InterPro" id="IPR016032">
    <property type="entry name" value="Sig_transdc_resp-reg_C-effctor"/>
</dbReference>
<dbReference type="SMART" id="SM00421">
    <property type="entry name" value="HTH_LUXR"/>
    <property type="match status" value="1"/>
</dbReference>
<dbReference type="HOGENOM" id="CLU_1119550_0_0_9"/>
<dbReference type="OrthoDB" id="9779069at2"/>
<evidence type="ECO:0000313" key="3">
    <source>
        <dbReference type="Proteomes" id="UP000007887"/>
    </source>
</evidence>
<dbReference type="InterPro" id="IPR000792">
    <property type="entry name" value="Tscrpt_reg_LuxR_C"/>
</dbReference>
<dbReference type="KEGG" id="sri:SELR_pSRC400930"/>
<dbReference type="SUPFAM" id="SSF46894">
    <property type="entry name" value="C-terminal effector domain of the bipartite response regulators"/>
    <property type="match status" value="1"/>
</dbReference>